<dbReference type="Proteomes" id="UP001056093">
    <property type="component" value="Chromosome"/>
</dbReference>
<dbReference type="EMBL" id="CP097122">
    <property type="protein sequence ID" value="USS92005.1"/>
    <property type="molecule type" value="Genomic_DNA"/>
</dbReference>
<keyword evidence="2" id="KW-1185">Reference proteome</keyword>
<accession>A0ABY5C3V1</accession>
<organism evidence="1 2">
    <name type="scientific">Fructobacillus americanaquae</name>
    <dbReference type="NCBI Taxonomy" id="2940302"/>
    <lineage>
        <taxon>Bacteria</taxon>
        <taxon>Bacillati</taxon>
        <taxon>Bacillota</taxon>
        <taxon>Bacilli</taxon>
        <taxon>Lactobacillales</taxon>
        <taxon>Lactobacillaceae</taxon>
        <taxon>Fructobacillus</taxon>
    </lineage>
</organism>
<sequence>MRISELQKWLIDVGDKVVRLAFTSKDQKQPESEHIVINGGIYKITIEKI</sequence>
<name>A0ABY5C3V1_9LACO</name>
<dbReference type="RefSeq" id="WP_252773810.1">
    <property type="nucleotide sequence ID" value="NZ_CP097122.1"/>
</dbReference>
<protein>
    <submittedName>
        <fullName evidence="1">Uncharacterized protein</fullName>
    </submittedName>
</protein>
<gene>
    <name evidence="1" type="ORF">M3M36_06755</name>
</gene>
<evidence type="ECO:0000313" key="2">
    <source>
        <dbReference type="Proteomes" id="UP001056093"/>
    </source>
</evidence>
<reference evidence="1" key="1">
    <citation type="submission" date="2022-05" db="EMBL/GenBank/DDBJ databases">
        <authorList>
            <person name="Oliphant S.A."/>
            <person name="Watson-Haigh N.S."/>
            <person name="Sumby K.M."/>
            <person name="Gardner J.M."/>
            <person name="Jiranek V."/>
        </authorList>
    </citation>
    <scope>NUCLEOTIDE SEQUENCE</scope>
    <source>
        <strain evidence="1">KI3_B9</strain>
    </source>
</reference>
<proteinExistence type="predicted"/>
<evidence type="ECO:0000313" key="1">
    <source>
        <dbReference type="EMBL" id="USS92005.1"/>
    </source>
</evidence>